<dbReference type="PRINTS" id="PR00080">
    <property type="entry name" value="SDRFAMILY"/>
</dbReference>
<evidence type="ECO:0000256" key="4">
    <source>
        <dbReference type="RuleBase" id="RU000363"/>
    </source>
</evidence>
<evidence type="ECO:0000256" key="1">
    <source>
        <dbReference type="ARBA" id="ARBA00006484"/>
    </source>
</evidence>
<evidence type="ECO:0000256" key="3">
    <source>
        <dbReference type="ARBA" id="ARBA00023002"/>
    </source>
</evidence>
<dbReference type="EMBL" id="JBHUFD010000019">
    <property type="protein sequence ID" value="MFD1875492.1"/>
    <property type="molecule type" value="Genomic_DNA"/>
</dbReference>
<accession>A0ABW4R0U6</accession>
<dbReference type="InterPro" id="IPR045313">
    <property type="entry name" value="CBR1-like"/>
</dbReference>
<evidence type="ECO:0000256" key="2">
    <source>
        <dbReference type="ARBA" id="ARBA00022857"/>
    </source>
</evidence>
<sequence>MKQVLITGANKSIGLETARQLAQQGYFVYLGCRDLAKGQQAVAQLAEAGLGHVEAIQLDVCDKASIQAAEQTIRAKTNVLNVLINNAGVRGEMPQNALTTGTAQLREVFDTNFFGTIDVTQAFLDLLGQAPVPVIVNITSGLASLTLQSDPTWVYAPYKLAAYGPSKTALNAYTVFLAYELRAKGFKVNAVDPGQTATDFTGHQGGAVTDAARFVAQHATFGADGPTGKYFSRDAPAGETESPW</sequence>
<comment type="similarity">
    <text evidence="1 4">Belongs to the short-chain dehydrogenases/reductases (SDR) family.</text>
</comment>
<evidence type="ECO:0000313" key="6">
    <source>
        <dbReference type="Proteomes" id="UP001597197"/>
    </source>
</evidence>
<dbReference type="Proteomes" id="UP001597197">
    <property type="component" value="Unassembled WGS sequence"/>
</dbReference>
<evidence type="ECO:0000313" key="5">
    <source>
        <dbReference type="EMBL" id="MFD1875492.1"/>
    </source>
</evidence>
<keyword evidence="6" id="KW-1185">Reference proteome</keyword>
<protein>
    <submittedName>
        <fullName evidence="5">SDR family oxidoreductase</fullName>
    </submittedName>
</protein>
<proteinExistence type="inferred from homology"/>
<keyword evidence="2" id="KW-0521">NADP</keyword>
<dbReference type="InterPro" id="IPR036291">
    <property type="entry name" value="NAD(P)-bd_dom_sf"/>
</dbReference>
<organism evidence="5 6">
    <name type="scientific">Hymenobacter bucti</name>
    <dbReference type="NCBI Taxonomy" id="1844114"/>
    <lineage>
        <taxon>Bacteria</taxon>
        <taxon>Pseudomonadati</taxon>
        <taxon>Bacteroidota</taxon>
        <taxon>Cytophagia</taxon>
        <taxon>Cytophagales</taxon>
        <taxon>Hymenobacteraceae</taxon>
        <taxon>Hymenobacter</taxon>
    </lineage>
</organism>
<dbReference type="Pfam" id="PF00106">
    <property type="entry name" value="adh_short"/>
    <property type="match status" value="1"/>
</dbReference>
<dbReference type="Gene3D" id="3.40.50.720">
    <property type="entry name" value="NAD(P)-binding Rossmann-like Domain"/>
    <property type="match status" value="1"/>
</dbReference>
<dbReference type="SUPFAM" id="SSF51735">
    <property type="entry name" value="NAD(P)-binding Rossmann-fold domains"/>
    <property type="match status" value="1"/>
</dbReference>
<keyword evidence="3" id="KW-0560">Oxidoreductase</keyword>
<dbReference type="PANTHER" id="PTHR43490">
    <property type="entry name" value="(+)-NEOMENTHOL DEHYDROGENASE"/>
    <property type="match status" value="1"/>
</dbReference>
<gene>
    <name evidence="5" type="ORF">ACFSDX_23865</name>
</gene>
<comment type="caution">
    <text evidence="5">The sequence shown here is derived from an EMBL/GenBank/DDBJ whole genome shotgun (WGS) entry which is preliminary data.</text>
</comment>
<dbReference type="PANTHER" id="PTHR43490:SF99">
    <property type="entry name" value="SHORT-CHAIN DEHYDROGENASE_REDUCTASE"/>
    <property type="match status" value="1"/>
</dbReference>
<dbReference type="RefSeq" id="WP_382318264.1">
    <property type="nucleotide sequence ID" value="NZ_JBHUFD010000019.1"/>
</dbReference>
<dbReference type="InterPro" id="IPR002347">
    <property type="entry name" value="SDR_fam"/>
</dbReference>
<dbReference type="CDD" id="cd05324">
    <property type="entry name" value="carb_red_PTCR-like_SDR_c"/>
    <property type="match status" value="1"/>
</dbReference>
<reference evidence="6" key="1">
    <citation type="journal article" date="2019" name="Int. J. Syst. Evol. Microbiol.">
        <title>The Global Catalogue of Microorganisms (GCM) 10K type strain sequencing project: providing services to taxonomists for standard genome sequencing and annotation.</title>
        <authorList>
            <consortium name="The Broad Institute Genomics Platform"/>
            <consortium name="The Broad Institute Genome Sequencing Center for Infectious Disease"/>
            <person name="Wu L."/>
            <person name="Ma J."/>
        </authorList>
    </citation>
    <scope>NUCLEOTIDE SEQUENCE [LARGE SCALE GENOMIC DNA]</scope>
    <source>
        <strain evidence="6">CGMCC 1.15795</strain>
    </source>
</reference>
<dbReference type="PRINTS" id="PR00081">
    <property type="entry name" value="GDHRDH"/>
</dbReference>
<name>A0ABW4R0U6_9BACT</name>